<feature type="transmembrane region" description="Helical" evidence="1">
    <location>
        <begin position="6"/>
        <end position="24"/>
    </location>
</feature>
<gene>
    <name evidence="2" type="ORF">A9D12_10175</name>
</gene>
<protein>
    <submittedName>
        <fullName evidence="2">Uncharacterized protein</fullName>
    </submittedName>
</protein>
<dbReference type="AlphaFoldDB" id="A0A192D5T9"/>
<dbReference type="KEGG" id="pns:A9D12_10175"/>
<organism evidence="2 3">
    <name type="scientific">Erythrobacter neustonensis</name>
    <dbReference type="NCBI Taxonomy" id="1112"/>
    <lineage>
        <taxon>Bacteria</taxon>
        <taxon>Pseudomonadati</taxon>
        <taxon>Pseudomonadota</taxon>
        <taxon>Alphaproteobacteria</taxon>
        <taxon>Sphingomonadales</taxon>
        <taxon>Erythrobacteraceae</taxon>
        <taxon>Erythrobacter/Porphyrobacter group</taxon>
        <taxon>Erythrobacter</taxon>
    </lineage>
</organism>
<accession>A0A192D5T9</accession>
<keyword evidence="1" id="KW-0812">Transmembrane</keyword>
<dbReference type="EMBL" id="CP016033">
    <property type="protein sequence ID" value="ANK13247.1"/>
    <property type="molecule type" value="Genomic_DNA"/>
</dbReference>
<evidence type="ECO:0000313" key="3">
    <source>
        <dbReference type="Proteomes" id="UP000078263"/>
    </source>
</evidence>
<keyword evidence="1" id="KW-0472">Membrane</keyword>
<evidence type="ECO:0000313" key="2">
    <source>
        <dbReference type="EMBL" id="ANK13247.1"/>
    </source>
</evidence>
<name>A0A192D5T9_9SPHN</name>
<proteinExistence type="predicted"/>
<evidence type="ECO:0000256" key="1">
    <source>
        <dbReference type="SAM" id="Phobius"/>
    </source>
</evidence>
<sequence length="133" mass="15360">MVSDTIYFALLGALLLAWLGGFTMTRKKRSSAARCRLSVDVGDMKEDIEWTAKKLGMTVSELTREAFRAYAKRDANSVSWLDVAMLWGHLYSLSKKFVRFRDDPTSKEAADEFQQALDWLIIEVQNLWDEMRK</sequence>
<dbReference type="Proteomes" id="UP000078263">
    <property type="component" value="Chromosome"/>
</dbReference>
<keyword evidence="1" id="KW-1133">Transmembrane helix</keyword>
<reference evidence="2 3" key="1">
    <citation type="submission" date="2016-05" db="EMBL/GenBank/DDBJ databases">
        <title>Compelete Genome Sequence of Bacteriochlorophyll-Synthesizing Bacterium Porphyrobacter neustonensis DSM 9434.</title>
        <authorList>
            <person name="Shi X.-L."/>
            <person name="Wu Y.-H."/>
            <person name="Cheng H."/>
            <person name="Xu L."/>
            <person name="Zhang X.-Q."/>
            <person name="Wang C.-S."/>
            <person name="Xu X.-W."/>
        </authorList>
    </citation>
    <scope>NUCLEOTIDE SEQUENCE [LARGE SCALE GENOMIC DNA]</scope>
    <source>
        <strain evidence="2 3">DSM 9434</strain>
    </source>
</reference>
<keyword evidence="3" id="KW-1185">Reference proteome</keyword>